<gene>
    <name evidence="7" type="ORF">ATJ78_1350</name>
</gene>
<evidence type="ECO:0000256" key="2">
    <source>
        <dbReference type="ARBA" id="ARBA00023008"/>
    </source>
</evidence>
<dbReference type="InterPro" id="IPR014756">
    <property type="entry name" value="Ig_E-set"/>
</dbReference>
<dbReference type="Pfam" id="PF04234">
    <property type="entry name" value="CopC"/>
    <property type="match status" value="1"/>
</dbReference>
<dbReference type="Gene3D" id="2.60.40.1220">
    <property type="match status" value="1"/>
</dbReference>
<dbReference type="AlphaFoldDB" id="A0A2A9DVQ7"/>
<feature type="chain" id="PRO_5039652033" evidence="5">
    <location>
        <begin position="36"/>
        <end position="255"/>
    </location>
</feature>
<keyword evidence="4" id="KW-0812">Transmembrane</keyword>
<keyword evidence="8" id="KW-1185">Reference proteome</keyword>
<dbReference type="Proteomes" id="UP000221369">
    <property type="component" value="Unassembled WGS sequence"/>
</dbReference>
<feature type="compositionally biased region" description="Polar residues" evidence="3">
    <location>
        <begin position="124"/>
        <end position="162"/>
    </location>
</feature>
<evidence type="ECO:0000256" key="4">
    <source>
        <dbReference type="SAM" id="Phobius"/>
    </source>
</evidence>
<dbReference type="GO" id="GO:0042597">
    <property type="term" value="C:periplasmic space"/>
    <property type="evidence" value="ECO:0007669"/>
    <property type="project" value="InterPro"/>
</dbReference>
<dbReference type="InterPro" id="IPR014755">
    <property type="entry name" value="Cu-Rt/internalin_Ig-like"/>
</dbReference>
<feature type="signal peptide" evidence="5">
    <location>
        <begin position="1"/>
        <end position="35"/>
    </location>
</feature>
<keyword evidence="4" id="KW-1133">Transmembrane helix</keyword>
<keyword evidence="4" id="KW-0472">Membrane</keyword>
<keyword evidence="1 5" id="KW-0732">Signal</keyword>
<feature type="region of interest" description="Disordered" evidence="3">
    <location>
        <begin position="229"/>
        <end position="255"/>
    </location>
</feature>
<keyword evidence="2" id="KW-0186">Copper</keyword>
<evidence type="ECO:0000313" key="7">
    <source>
        <dbReference type="EMBL" id="PFG30421.1"/>
    </source>
</evidence>
<protein>
    <submittedName>
        <fullName evidence="7">Methionine-rich copper-binding protein CopC</fullName>
    </submittedName>
</protein>
<dbReference type="GO" id="GO:0046688">
    <property type="term" value="P:response to copper ion"/>
    <property type="evidence" value="ECO:0007669"/>
    <property type="project" value="InterPro"/>
</dbReference>
<dbReference type="EMBL" id="PDJE01000001">
    <property type="protein sequence ID" value="PFG30421.1"/>
    <property type="molecule type" value="Genomic_DNA"/>
</dbReference>
<feature type="compositionally biased region" description="Polar residues" evidence="3">
    <location>
        <begin position="246"/>
        <end position="255"/>
    </location>
</feature>
<organism evidence="7 8">
    <name type="scientific">Paramicrobacterium agarici</name>
    <dbReference type="NCBI Taxonomy" id="630514"/>
    <lineage>
        <taxon>Bacteria</taxon>
        <taxon>Bacillati</taxon>
        <taxon>Actinomycetota</taxon>
        <taxon>Actinomycetes</taxon>
        <taxon>Micrococcales</taxon>
        <taxon>Microbacteriaceae</taxon>
        <taxon>Paramicrobacterium</taxon>
    </lineage>
</organism>
<feature type="compositionally biased region" description="Polar residues" evidence="3">
    <location>
        <begin position="170"/>
        <end position="182"/>
    </location>
</feature>
<evidence type="ECO:0000256" key="5">
    <source>
        <dbReference type="SAM" id="SignalP"/>
    </source>
</evidence>
<feature type="transmembrane region" description="Helical" evidence="4">
    <location>
        <begin position="200"/>
        <end position="222"/>
    </location>
</feature>
<reference evidence="7 8" key="1">
    <citation type="submission" date="2017-10" db="EMBL/GenBank/DDBJ databases">
        <title>Sequencing the genomes of 1000 actinobacteria strains.</title>
        <authorList>
            <person name="Klenk H.-P."/>
        </authorList>
    </citation>
    <scope>NUCLEOTIDE SEQUENCE [LARGE SCALE GENOMIC DNA]</scope>
    <source>
        <strain evidence="7 8">DSM 21798</strain>
    </source>
</reference>
<dbReference type="GO" id="GO:0005507">
    <property type="term" value="F:copper ion binding"/>
    <property type="evidence" value="ECO:0007669"/>
    <property type="project" value="InterPro"/>
</dbReference>
<accession>A0A2A9DVQ7</accession>
<name>A0A2A9DVQ7_9MICO</name>
<evidence type="ECO:0000256" key="1">
    <source>
        <dbReference type="ARBA" id="ARBA00022729"/>
    </source>
</evidence>
<sequence>MTNRTTERRRAPRAIALALAAGIAVSIAGALPAAAHTQVSPAAPEPGSTVTTGPVTVALETTEPILESGQKSIIVKGPGDEERFFGDGCTDVSNGTTLSAEITLGEPGEYTVVWTLVAEDGHTQSSNDFEPFTFTWQPDEGQQTAEGSPSVPTCGDESSSGATGDEGSSGARSSDEASGSESQGDEPTDNDASAADGSDIAWLIAAAGIVFIAAAAVVMIAVRRKMLADDAEDADADDDAAVPDDTSQSGPPATS</sequence>
<dbReference type="InterPro" id="IPR007348">
    <property type="entry name" value="CopC_dom"/>
</dbReference>
<evidence type="ECO:0000256" key="3">
    <source>
        <dbReference type="SAM" id="MobiDB-lite"/>
    </source>
</evidence>
<feature type="region of interest" description="Disordered" evidence="3">
    <location>
        <begin position="124"/>
        <end position="193"/>
    </location>
</feature>
<evidence type="ECO:0000313" key="8">
    <source>
        <dbReference type="Proteomes" id="UP000221369"/>
    </source>
</evidence>
<proteinExistence type="predicted"/>
<feature type="compositionally biased region" description="Acidic residues" evidence="3">
    <location>
        <begin position="229"/>
        <end position="242"/>
    </location>
</feature>
<comment type="caution">
    <text evidence="7">The sequence shown here is derived from an EMBL/GenBank/DDBJ whole genome shotgun (WGS) entry which is preliminary data.</text>
</comment>
<dbReference type="RefSeq" id="WP_098406884.1">
    <property type="nucleotide sequence ID" value="NZ_PDJE01000001.1"/>
</dbReference>
<evidence type="ECO:0000259" key="6">
    <source>
        <dbReference type="Pfam" id="PF04234"/>
    </source>
</evidence>
<feature type="domain" description="CopC" evidence="6">
    <location>
        <begin position="36"/>
        <end position="125"/>
    </location>
</feature>
<dbReference type="SUPFAM" id="SSF81296">
    <property type="entry name" value="E set domains"/>
    <property type="match status" value="1"/>
</dbReference>